<name>A0A218MMM4_9VIRU</name>
<dbReference type="EMBL" id="KY052840">
    <property type="protein sequence ID" value="ASF00533.1"/>
    <property type="molecule type" value="Genomic_DNA"/>
</dbReference>
<dbReference type="CDD" id="cd11540">
    <property type="entry name" value="NTP-PPase_u3"/>
    <property type="match status" value="1"/>
</dbReference>
<dbReference type="Gene3D" id="1.10.287.1080">
    <property type="entry name" value="MazG-like"/>
    <property type="match status" value="1"/>
</dbReference>
<evidence type="ECO:0000259" key="1">
    <source>
        <dbReference type="Pfam" id="PF03819"/>
    </source>
</evidence>
<organism evidence="2">
    <name type="scientific">uncultured virus</name>
    <dbReference type="NCBI Taxonomy" id="340016"/>
    <lineage>
        <taxon>Viruses</taxon>
        <taxon>environmental samples</taxon>
    </lineage>
</organism>
<protein>
    <submittedName>
        <fullName evidence="2">Putative nucleoside triphosphate pyrophosphohydrolase</fullName>
    </submittedName>
</protein>
<keyword evidence="2" id="KW-0378">Hydrolase</keyword>
<evidence type="ECO:0000313" key="2">
    <source>
        <dbReference type="EMBL" id="ASF00533.1"/>
    </source>
</evidence>
<dbReference type="SUPFAM" id="SSF101386">
    <property type="entry name" value="all-alpha NTP pyrophosphatases"/>
    <property type="match status" value="1"/>
</dbReference>
<reference evidence="2" key="2">
    <citation type="journal article" date="2017" name="Nat. Commun.">
        <title>Single-virus genomics reveals hidden cosmopolitan and abundant viruses.</title>
        <authorList>
            <person name="Martinez-Hernandez F."/>
            <person name="Fornas O."/>
            <person name="Lluesma Gomez M."/>
            <person name="Bolduc B."/>
            <person name="de la Cruz Pena M.J."/>
            <person name="Martinez J.M."/>
            <person name="Anton J."/>
            <person name="Gasol J.M."/>
            <person name="Rosselli R."/>
            <person name="Rodriguez-Valera F."/>
            <person name="Sullivan M.B."/>
            <person name="Acinas S.G."/>
            <person name="Martinez-Garcia M."/>
        </authorList>
    </citation>
    <scope>NUCLEOTIDE SEQUENCE</scope>
</reference>
<dbReference type="InterPro" id="IPR004518">
    <property type="entry name" value="MazG-like_dom"/>
</dbReference>
<accession>A0A218MMM4</accession>
<proteinExistence type="predicted"/>
<sequence length="264" mass="30180">MTYYLYHIPGKKIGVTRDLKYRVEEQQGYNEGEYDVILSTDDIAIVSEAEISLQKAYGYKVDEIPYNKLKFNNMNINVTEQTTTFPCPVSKLKGQLMDNKDMKWETEHGSCIITDESIKWLIKNVQTSKYNTERCYVYNKAFARYFDNNDAHVTRTGGIMSDSRSNKKANQFDLIRKWARDRGLYKYGDPKTQSLKLVEEVGEICRATLKEDHDEVIDGIGDCVVVLTNLAELHGVSIEDCIASAYGVISKRTGKMVNGTFKKD</sequence>
<reference evidence="2" key="1">
    <citation type="submission" date="2016-10" db="EMBL/GenBank/DDBJ databases">
        <authorList>
            <person name="Varghese N."/>
        </authorList>
    </citation>
    <scope>NUCLEOTIDE SEQUENCE</scope>
</reference>
<feature type="domain" description="NTP pyrophosphohydrolase MazG-like" evidence="1">
    <location>
        <begin position="191"/>
        <end position="246"/>
    </location>
</feature>
<dbReference type="GO" id="GO:0016787">
    <property type="term" value="F:hydrolase activity"/>
    <property type="evidence" value="ECO:0007669"/>
    <property type="project" value="UniProtKB-KW"/>
</dbReference>
<dbReference type="Pfam" id="PF03819">
    <property type="entry name" value="MazG"/>
    <property type="match status" value="1"/>
</dbReference>